<proteinExistence type="predicted"/>
<gene>
    <name evidence="2" type="ORF">P775_15200</name>
</gene>
<accession>A0A2G8RD36</accession>
<dbReference type="Proteomes" id="UP000231259">
    <property type="component" value="Unassembled WGS sequence"/>
</dbReference>
<dbReference type="EMBL" id="AWWI01000100">
    <property type="protein sequence ID" value="PIL19484.1"/>
    <property type="molecule type" value="Genomic_DNA"/>
</dbReference>
<dbReference type="AlphaFoldDB" id="A0A2G8RD36"/>
<evidence type="ECO:0000256" key="1">
    <source>
        <dbReference type="SAM" id="MobiDB-lite"/>
    </source>
</evidence>
<evidence type="ECO:0000313" key="3">
    <source>
        <dbReference type="Proteomes" id="UP000231259"/>
    </source>
</evidence>
<reference evidence="2 3" key="1">
    <citation type="submission" date="2013-09" db="EMBL/GenBank/DDBJ databases">
        <title>Genome sequencing of Phaeobacter antarcticus sp. nov. SM1211.</title>
        <authorList>
            <person name="Zhang X.-Y."/>
            <person name="Liu C."/>
            <person name="Chen X.-L."/>
            <person name="Xie B.-B."/>
            <person name="Qin Q.-L."/>
            <person name="Rong J.-C."/>
            <person name="Zhang Y.-Z."/>
        </authorList>
    </citation>
    <scope>NUCLEOTIDE SEQUENCE [LARGE SCALE GENOMIC DNA]</scope>
    <source>
        <strain evidence="2 3">SM1211</strain>
    </source>
</reference>
<comment type="caution">
    <text evidence="2">The sequence shown here is derived from an EMBL/GenBank/DDBJ whole genome shotgun (WGS) entry which is preliminary data.</text>
</comment>
<name>A0A2G8RD36_9RHOB</name>
<protein>
    <submittedName>
        <fullName evidence="2">Uncharacterized protein</fullName>
    </submittedName>
</protein>
<feature type="region of interest" description="Disordered" evidence="1">
    <location>
        <begin position="34"/>
        <end position="53"/>
    </location>
</feature>
<keyword evidence="3" id="KW-1185">Reference proteome</keyword>
<evidence type="ECO:0000313" key="2">
    <source>
        <dbReference type="EMBL" id="PIL19484.1"/>
    </source>
</evidence>
<organism evidence="2 3">
    <name type="scientific">Puniceibacterium antarcticum</name>
    <dbReference type="NCBI Taxonomy" id="1206336"/>
    <lineage>
        <taxon>Bacteria</taxon>
        <taxon>Pseudomonadati</taxon>
        <taxon>Pseudomonadota</taxon>
        <taxon>Alphaproteobacteria</taxon>
        <taxon>Rhodobacterales</taxon>
        <taxon>Paracoccaceae</taxon>
        <taxon>Puniceibacterium</taxon>
    </lineage>
</organism>
<sequence length="61" mass="6708">MSCLGSGGLPPCQTGRAFGRGFFFFATVGFAQGSGRKHAPRQTGHLRPTQPKEDLYFQKYL</sequence>